<dbReference type="Pfam" id="PF03023">
    <property type="entry name" value="MurJ"/>
    <property type="match status" value="1"/>
</dbReference>
<evidence type="ECO:0000256" key="3">
    <source>
        <dbReference type="ARBA" id="ARBA00022692"/>
    </source>
</evidence>
<feature type="transmembrane region" description="Helical" evidence="9">
    <location>
        <begin position="40"/>
        <end position="60"/>
    </location>
</feature>
<feature type="transmembrane region" description="Helical" evidence="9">
    <location>
        <begin position="517"/>
        <end position="542"/>
    </location>
</feature>
<evidence type="ECO:0000256" key="8">
    <source>
        <dbReference type="SAM" id="MobiDB-lite"/>
    </source>
</evidence>
<dbReference type="InterPro" id="IPR004268">
    <property type="entry name" value="MurJ"/>
</dbReference>
<keyword evidence="11" id="KW-1185">Reference proteome</keyword>
<evidence type="ECO:0000313" key="11">
    <source>
        <dbReference type="Proteomes" id="UP001500390"/>
    </source>
</evidence>
<protein>
    <submittedName>
        <fullName evidence="10">Lipid II flippase MurJ</fullName>
    </submittedName>
</protein>
<keyword evidence="4" id="KW-0133">Cell shape</keyword>
<dbReference type="PRINTS" id="PR01806">
    <property type="entry name" value="VIRFACTRMVIN"/>
</dbReference>
<accession>A0ABP8JR64</accession>
<feature type="transmembrane region" description="Helical" evidence="9">
    <location>
        <begin position="483"/>
        <end position="505"/>
    </location>
</feature>
<feature type="transmembrane region" description="Helical" evidence="9">
    <location>
        <begin position="416"/>
        <end position="439"/>
    </location>
</feature>
<dbReference type="PANTHER" id="PTHR47019:SF1">
    <property type="entry name" value="LIPID II FLIPPASE MURJ"/>
    <property type="match status" value="1"/>
</dbReference>
<feature type="transmembrane region" description="Helical" evidence="9">
    <location>
        <begin position="140"/>
        <end position="164"/>
    </location>
</feature>
<feature type="transmembrane region" description="Helical" evidence="9">
    <location>
        <begin position="384"/>
        <end position="404"/>
    </location>
</feature>
<reference evidence="11" key="1">
    <citation type="journal article" date="2019" name="Int. J. Syst. Evol. Microbiol.">
        <title>The Global Catalogue of Microorganisms (GCM) 10K type strain sequencing project: providing services to taxonomists for standard genome sequencing and annotation.</title>
        <authorList>
            <consortium name="The Broad Institute Genomics Platform"/>
            <consortium name="The Broad Institute Genome Sequencing Center for Infectious Disease"/>
            <person name="Wu L."/>
            <person name="Ma J."/>
        </authorList>
    </citation>
    <scope>NUCLEOTIDE SEQUENCE [LARGE SCALE GENOMIC DNA]</scope>
    <source>
        <strain evidence="11">JCM 17738</strain>
    </source>
</reference>
<comment type="subcellular location">
    <subcellularLocation>
        <location evidence="1">Cell membrane</location>
        <topology evidence="1">Multi-pass membrane protein</topology>
    </subcellularLocation>
</comment>
<evidence type="ECO:0000256" key="9">
    <source>
        <dbReference type="SAM" id="Phobius"/>
    </source>
</evidence>
<feature type="region of interest" description="Disordered" evidence="8">
    <location>
        <begin position="1"/>
        <end position="22"/>
    </location>
</feature>
<evidence type="ECO:0000256" key="2">
    <source>
        <dbReference type="ARBA" id="ARBA00022475"/>
    </source>
</evidence>
<feature type="transmembrane region" description="Helical" evidence="9">
    <location>
        <begin position="209"/>
        <end position="234"/>
    </location>
</feature>
<feature type="transmembrane region" description="Helical" evidence="9">
    <location>
        <begin position="176"/>
        <end position="197"/>
    </location>
</feature>
<feature type="transmembrane region" description="Helical" evidence="9">
    <location>
        <begin position="348"/>
        <end position="369"/>
    </location>
</feature>
<evidence type="ECO:0000256" key="5">
    <source>
        <dbReference type="ARBA" id="ARBA00022984"/>
    </source>
</evidence>
<name>A0ABP8JR64_9MICO</name>
<sequence length="561" mass="59162">MTTEPPQPADEPSGAGQGAPRQSLGRAGAIMASGSLVSRAVGLVRAALLTGVVGATGYAADGFNVANTLPNQFYLLLAGGALNAILVPQIVRAKMRPDGDEFVNRIITLTLAVLAVATAALMLAAPLLVRVYAKFDDPAALRLTTIFAVICLPQLFFYGLFTILGQVLNANGRFAGFMWAPALANVVAVAGLVWFMQAGYPSGASPADWTPAMIGILAGTATLSIAIQALALVIPLRRIGFRYRPVWGVRGHGLGEVSQVAKWTFGSLVVSQLGYVVTSRVLTGATERGKVIGESVSGLAAYQNAFLIVMLPHGLVTVSLVTALYTSLSEAASRDDTRQVRRYHDQGLRLPAVIIVPGCVFLAVLAPYITSTFFFSNSLDQTRAIAVVLSVIAWMAIPMSWTYLNDRVFYAHEMTWMSYRLQCVTTGVATVGAVVALQVDPARTAMVLGAGQVLAFVVSAAVGFWVLRRMIGNLGLRATARTYVLLLIPAIVTAVGLLLAIGLLFPDLGETRGAAGLLAGGLVLGAAGAIQLGVTWGVASLFGVREISTALQPVTRRLRRR</sequence>
<keyword evidence="2" id="KW-1003">Cell membrane</keyword>
<feature type="transmembrane region" description="Helical" evidence="9">
    <location>
        <begin position="72"/>
        <end position="91"/>
    </location>
</feature>
<proteinExistence type="predicted"/>
<dbReference type="Proteomes" id="UP001500390">
    <property type="component" value="Unassembled WGS sequence"/>
</dbReference>
<organism evidence="10 11">
    <name type="scientific">Ornithinibacter aureus</name>
    <dbReference type="NCBI Taxonomy" id="622664"/>
    <lineage>
        <taxon>Bacteria</taxon>
        <taxon>Bacillati</taxon>
        <taxon>Actinomycetota</taxon>
        <taxon>Actinomycetes</taxon>
        <taxon>Micrococcales</taxon>
        <taxon>Intrasporangiaceae</taxon>
        <taxon>Ornithinibacter</taxon>
    </lineage>
</organism>
<dbReference type="EMBL" id="BAABFX010000025">
    <property type="protein sequence ID" value="GAA4394579.1"/>
    <property type="molecule type" value="Genomic_DNA"/>
</dbReference>
<evidence type="ECO:0000256" key="7">
    <source>
        <dbReference type="ARBA" id="ARBA00023136"/>
    </source>
</evidence>
<evidence type="ECO:0000256" key="1">
    <source>
        <dbReference type="ARBA" id="ARBA00004651"/>
    </source>
</evidence>
<keyword evidence="6 9" id="KW-1133">Transmembrane helix</keyword>
<dbReference type="InterPro" id="IPR051050">
    <property type="entry name" value="Lipid_II_flippase_MurJ/MviN"/>
</dbReference>
<comment type="caution">
    <text evidence="10">The sequence shown here is derived from an EMBL/GenBank/DDBJ whole genome shotgun (WGS) entry which is preliminary data.</text>
</comment>
<feature type="transmembrane region" description="Helical" evidence="9">
    <location>
        <begin position="445"/>
        <end position="467"/>
    </location>
</feature>
<evidence type="ECO:0000256" key="6">
    <source>
        <dbReference type="ARBA" id="ARBA00022989"/>
    </source>
</evidence>
<keyword evidence="7 9" id="KW-0472">Membrane</keyword>
<keyword evidence="5" id="KW-0573">Peptidoglycan synthesis</keyword>
<evidence type="ECO:0000313" key="10">
    <source>
        <dbReference type="EMBL" id="GAA4394579.1"/>
    </source>
</evidence>
<evidence type="ECO:0000256" key="4">
    <source>
        <dbReference type="ARBA" id="ARBA00022960"/>
    </source>
</evidence>
<feature type="transmembrane region" description="Helical" evidence="9">
    <location>
        <begin position="103"/>
        <end position="128"/>
    </location>
</feature>
<gene>
    <name evidence="10" type="ORF">GCM10023153_15780</name>
</gene>
<dbReference type="PANTHER" id="PTHR47019">
    <property type="entry name" value="LIPID II FLIPPASE MURJ"/>
    <property type="match status" value="1"/>
</dbReference>
<dbReference type="RefSeq" id="WP_159902215.1">
    <property type="nucleotide sequence ID" value="NZ_BAABFX010000025.1"/>
</dbReference>
<keyword evidence="3 9" id="KW-0812">Transmembrane</keyword>